<dbReference type="Pfam" id="PF13382">
    <property type="entry name" value="Adenine_deam_C"/>
    <property type="match status" value="1"/>
</dbReference>
<accession>A0A1G6GY19</accession>
<organism evidence="9 10">
    <name type="scientific">Williamwhitmania taraxaci</name>
    <dbReference type="NCBI Taxonomy" id="1640674"/>
    <lineage>
        <taxon>Bacteria</taxon>
        <taxon>Pseudomonadati</taxon>
        <taxon>Bacteroidota</taxon>
        <taxon>Bacteroidia</taxon>
        <taxon>Bacteroidales</taxon>
        <taxon>Williamwhitmaniaceae</taxon>
        <taxon>Williamwhitmania</taxon>
    </lineage>
</organism>
<dbReference type="GO" id="GO:0000034">
    <property type="term" value="F:adenine deaminase activity"/>
    <property type="evidence" value="ECO:0007669"/>
    <property type="project" value="UniProtKB-UniRule"/>
</dbReference>
<evidence type="ECO:0000259" key="8">
    <source>
        <dbReference type="Pfam" id="PF13382"/>
    </source>
</evidence>
<dbReference type="EMBL" id="FMYP01000005">
    <property type="protein sequence ID" value="SDB86824.1"/>
    <property type="molecule type" value="Genomic_DNA"/>
</dbReference>
<dbReference type="InterPro" id="IPR006679">
    <property type="entry name" value="Adenine_deam"/>
</dbReference>
<evidence type="ECO:0000259" key="7">
    <source>
        <dbReference type="Pfam" id="PF01979"/>
    </source>
</evidence>
<dbReference type="Gene3D" id="2.30.40.10">
    <property type="entry name" value="Urease, subunit C, domain 1"/>
    <property type="match status" value="1"/>
</dbReference>
<evidence type="ECO:0000256" key="3">
    <source>
        <dbReference type="ARBA" id="ARBA00022801"/>
    </source>
</evidence>
<proteinExistence type="inferred from homology"/>
<protein>
    <recommendedName>
        <fullName evidence="2 6">Adenine deaminase</fullName>
        <shortName evidence="6">Adenase</shortName>
        <shortName evidence="6">Adenine aminase</shortName>
        <ecNumber evidence="2 6">3.5.4.2</ecNumber>
    </recommendedName>
</protein>
<dbReference type="Gene3D" id="3.20.20.140">
    <property type="entry name" value="Metal-dependent hydrolases"/>
    <property type="match status" value="1"/>
</dbReference>
<dbReference type="SUPFAM" id="SSF51556">
    <property type="entry name" value="Metallo-dependent hydrolases"/>
    <property type="match status" value="1"/>
</dbReference>
<dbReference type="PANTHER" id="PTHR11113:SF2">
    <property type="entry name" value="ADENINE DEAMINASE"/>
    <property type="match status" value="1"/>
</dbReference>
<feature type="domain" description="Adenine deaminase C-terminal" evidence="8">
    <location>
        <begin position="368"/>
        <end position="532"/>
    </location>
</feature>
<comment type="cofactor">
    <cofactor evidence="6">
        <name>Mn(2+)</name>
        <dbReference type="ChEBI" id="CHEBI:29035"/>
    </cofactor>
</comment>
<dbReference type="InterPro" id="IPR011059">
    <property type="entry name" value="Metal-dep_hydrolase_composite"/>
</dbReference>
<dbReference type="InterPro" id="IPR032466">
    <property type="entry name" value="Metal_Hydrolase"/>
</dbReference>
<evidence type="ECO:0000256" key="4">
    <source>
        <dbReference type="ARBA" id="ARBA00023211"/>
    </source>
</evidence>
<dbReference type="EC" id="3.5.4.2" evidence="2 6"/>
<dbReference type="PANTHER" id="PTHR11113">
    <property type="entry name" value="N-ACETYLGLUCOSAMINE-6-PHOSPHATE DEACETYLASE"/>
    <property type="match status" value="1"/>
</dbReference>
<dbReference type="OrthoDB" id="9775607at2"/>
<dbReference type="HAMAP" id="MF_01518">
    <property type="entry name" value="Adenine_deamin"/>
    <property type="match status" value="1"/>
</dbReference>
<comment type="similarity">
    <text evidence="1 6">Belongs to the metallo-dependent hydrolases superfamily. Adenine deaminase family.</text>
</comment>
<evidence type="ECO:0000256" key="6">
    <source>
        <dbReference type="HAMAP-Rule" id="MF_01518"/>
    </source>
</evidence>
<evidence type="ECO:0000256" key="5">
    <source>
        <dbReference type="ARBA" id="ARBA00047720"/>
    </source>
</evidence>
<feature type="domain" description="Amidohydrolase-related" evidence="7">
    <location>
        <begin position="42"/>
        <end position="320"/>
    </location>
</feature>
<dbReference type="GO" id="GO:0006146">
    <property type="term" value="P:adenine catabolic process"/>
    <property type="evidence" value="ECO:0007669"/>
    <property type="project" value="InterPro"/>
</dbReference>
<dbReference type="AlphaFoldDB" id="A0A1G6GY19"/>
<dbReference type="NCBIfam" id="TIGR01178">
    <property type="entry name" value="ade"/>
    <property type="match status" value="1"/>
</dbReference>
<dbReference type="STRING" id="1640674.SAMN05216323_100523"/>
<dbReference type="SUPFAM" id="SSF51338">
    <property type="entry name" value="Composite domain of metallo-dependent hydrolases"/>
    <property type="match status" value="1"/>
</dbReference>
<dbReference type="InterPro" id="IPR006680">
    <property type="entry name" value="Amidohydro-rel"/>
</dbReference>
<evidence type="ECO:0000256" key="2">
    <source>
        <dbReference type="ARBA" id="ARBA00012782"/>
    </source>
</evidence>
<dbReference type="Proteomes" id="UP000199452">
    <property type="component" value="Unassembled WGS sequence"/>
</dbReference>
<gene>
    <name evidence="6" type="primary">ade</name>
    <name evidence="9" type="ORF">SAMN05216323_100523</name>
</gene>
<keyword evidence="3 6" id="KW-0378">Hydrolase</keyword>
<evidence type="ECO:0000313" key="10">
    <source>
        <dbReference type="Proteomes" id="UP000199452"/>
    </source>
</evidence>
<dbReference type="CDD" id="cd01295">
    <property type="entry name" value="AdeC"/>
    <property type="match status" value="1"/>
</dbReference>
<dbReference type="InterPro" id="IPR026912">
    <property type="entry name" value="Adenine_deam_C"/>
</dbReference>
<name>A0A1G6GY19_9BACT</name>
<keyword evidence="4 6" id="KW-0464">Manganese</keyword>
<dbReference type="Pfam" id="PF01979">
    <property type="entry name" value="Amidohydro_1"/>
    <property type="match status" value="1"/>
</dbReference>
<reference evidence="9 10" key="1">
    <citation type="submission" date="2016-09" db="EMBL/GenBank/DDBJ databases">
        <authorList>
            <person name="Capua I."/>
            <person name="De Benedictis P."/>
            <person name="Joannis T."/>
            <person name="Lombin L.H."/>
            <person name="Cattoli G."/>
        </authorList>
    </citation>
    <scope>NUCLEOTIDE SEQUENCE [LARGE SCALE GENOMIC DNA]</scope>
    <source>
        <strain evidence="9 10">A7P-90m</strain>
    </source>
</reference>
<evidence type="ECO:0000313" key="9">
    <source>
        <dbReference type="EMBL" id="SDB86824.1"/>
    </source>
</evidence>
<dbReference type="RefSeq" id="WP_092435181.1">
    <property type="nucleotide sequence ID" value="NZ_FMYP01000005.1"/>
</dbReference>
<comment type="catalytic activity">
    <reaction evidence="5 6">
        <text>adenine + H2O + H(+) = hypoxanthine + NH4(+)</text>
        <dbReference type="Rhea" id="RHEA:23688"/>
        <dbReference type="ChEBI" id="CHEBI:15377"/>
        <dbReference type="ChEBI" id="CHEBI:15378"/>
        <dbReference type="ChEBI" id="CHEBI:16708"/>
        <dbReference type="ChEBI" id="CHEBI:17368"/>
        <dbReference type="ChEBI" id="CHEBI:28938"/>
        <dbReference type="EC" id="3.5.4.2"/>
    </reaction>
</comment>
<sequence length="540" mass="58729">MKLSGNIVDLERSEVYYGALFVEGARVVDVLKEGPERSGERYLCPGFIDSHVHIESSMVSPSRFGAEAVKHGTVAVVTDPHEIANVLGVPGIDFMIEDSKKSQVKFYFGAPSCVPATFFESSGAIIDEGDIARLMARDDIFFLAEMMNFPGVIYNDPRVIKKIEHAKEYGKPIDGHAPGLMGDQLSAYAGAGISTDHECFSMEEARAKMKLGMKILIREGSAAKNFDALHELIAEAPDLVMFCTDDCHPNDFRNGHINLLVKRAIALGYDFFSVLKIACLNPIGHYKLAVGTLKVGDYADFLVLKDLVAFEVVSTYINGVCVTTTEGVLLPLSHTPNNFNCETISLSDIRVEAKSLKVRVIEIEDGELITGSGEGCPTVVDSSLCSNVDADILKIVVVNRYEKATPAIGFIKGLKLSNGAIATTVAHDSHNIICAGVSDEDIVMAINHIIENKGGLCIYDSKELSILPLPIAGLMCDCSVNEAADRYESLEKRTRSLGCTLKSPFMTLSFMALIVIPELKLSDKGLFSTSKFDFVDLFVN</sequence>
<evidence type="ECO:0000256" key="1">
    <source>
        <dbReference type="ARBA" id="ARBA00006773"/>
    </source>
</evidence>
<keyword evidence="10" id="KW-1185">Reference proteome</keyword>